<dbReference type="FunFam" id="1.25.40.320:FF:000003">
    <property type="entry name" value="Aminopeptidase O isoform 1"/>
    <property type="match status" value="1"/>
</dbReference>
<dbReference type="OrthoDB" id="79562at2759"/>
<feature type="domain" description="Peptidase M1 leukotriene A4 hydrolase/aminopeptidase C-terminal" evidence="13">
    <location>
        <begin position="702"/>
        <end position="846"/>
    </location>
</feature>
<dbReference type="InterPro" id="IPR015211">
    <property type="entry name" value="Peptidase_M1_C"/>
</dbReference>
<dbReference type="Ensembl" id="ENSLLET00000003765.1">
    <property type="protein sequence ID" value="ENSLLEP00000003595.1"/>
    <property type="gene ID" value="ENSLLEG00000002292.1"/>
</dbReference>
<dbReference type="PANTHER" id="PTHR46627">
    <property type="entry name" value="AMINOPEPTIDASE O"/>
    <property type="match status" value="1"/>
</dbReference>
<dbReference type="InterPro" id="IPR014782">
    <property type="entry name" value="Peptidase_M1_dom"/>
</dbReference>
<dbReference type="Pfam" id="PF01433">
    <property type="entry name" value="Peptidase_M1"/>
    <property type="match status" value="1"/>
</dbReference>
<evidence type="ECO:0000256" key="4">
    <source>
        <dbReference type="ARBA" id="ARBA00022438"/>
    </source>
</evidence>
<proteinExistence type="inferred from homology"/>
<evidence type="ECO:0000313" key="15">
    <source>
        <dbReference type="Proteomes" id="UP000694569"/>
    </source>
</evidence>
<evidence type="ECO:0000256" key="8">
    <source>
        <dbReference type="ARBA" id="ARBA00022833"/>
    </source>
</evidence>
<dbReference type="InterPro" id="IPR038502">
    <property type="entry name" value="M1_LTA-4_hydro/amino_C_sf"/>
</dbReference>
<keyword evidence="10" id="KW-0539">Nucleus</keyword>
<reference evidence="14" key="1">
    <citation type="submission" date="2025-08" db="UniProtKB">
        <authorList>
            <consortium name="Ensembl"/>
        </authorList>
    </citation>
    <scope>IDENTIFICATION</scope>
</reference>
<dbReference type="Proteomes" id="UP000694569">
    <property type="component" value="Unplaced"/>
</dbReference>
<evidence type="ECO:0000256" key="9">
    <source>
        <dbReference type="ARBA" id="ARBA00023049"/>
    </source>
</evidence>
<evidence type="ECO:0000256" key="12">
    <source>
        <dbReference type="ARBA" id="ARBA00072072"/>
    </source>
</evidence>
<name>A0A8C5P7H3_9ANUR</name>
<dbReference type="FunFam" id="1.10.390.10:FF:000014">
    <property type="entry name" value="aminopeptidase O isoform X1"/>
    <property type="match status" value="1"/>
</dbReference>
<accession>A0A8C5P7H3</accession>
<sequence>MLPACSPAETTERGKFISPGPYNWDYLLTSQEISSQLMMEHCADDLPLMANTSHILIKHYTLDFDVCFETHVITGNIVLFLEPVGLRKNISEDTRALRPSDTCTTGEPSLTLSDVTSFISCSSNPGDKNCAINVTGERDTSAKYDHYGNRKQASGITFSENRCDTGNHESGDFILVLDCCDLSVLKVEELDVAAVPCTEKFMSSTMPREASEEQISLLSELMALPASHWKDQLFYYTLCSKAPGCGDLTYTLDAWSLQIKKAGVKVAANFPTVLRIWYKTMAEGRSVKWTKDQSGRPCVYTIGAAINNRALFPCQEPPVAMSTWQATVRAASAFVVLMSGENTAVPKVCHEGFYQWFYYVTMPMPASTFTIAVGCWEEVKDFTTTTSKNIHHCSPLNMDYSRTSMEHCKHMDYPCRFRSPQTQTQPWIPHRIFAPLQLLSRCTEMLLPLLPLCLEAAYTMLGTHPFSRLDILIVPSNFSSLGMASPHIIYLSQSILSGKNNLCMTRVCHEIAHAWFGLAIGARDWTEEWISEGFATHLEDMFLINVKKLSIEEANDLLELRAILRLRRLADEVKNSEEDLQILRPHGEQTGEVSESGASIVRHGLNAEKTFMQVHYLKGYFLLRFIANKIGHNTYISFLKNFVNAFHGQLILSKDFCHMMTEYVPEENKQDLSVESIYQVWLDSPGIPKPLLEESQAWKRNPLVQQVTQEVSKWIRLNQQSKRGTKRKRQHSEEFDEKILPDQLVLLLDLLLEEKTLCPKTLHHLKKIYGLEDQDAEIRHRWCELAVKHRFTAAYKDVETFLHQDQAMGVYLYGELMVNENTRQQELAHRCFAAVRDDMDVSCVKV</sequence>
<dbReference type="SUPFAM" id="SSF63737">
    <property type="entry name" value="Leukotriene A4 hydrolase N-terminal domain"/>
    <property type="match status" value="1"/>
</dbReference>
<comment type="similarity">
    <text evidence="3">Belongs to the peptidase M1 family.</text>
</comment>
<dbReference type="FunFam" id="3.30.2010.30:FF:000003">
    <property type="entry name" value="aminopeptidase O isoform X1"/>
    <property type="match status" value="1"/>
</dbReference>
<evidence type="ECO:0000256" key="5">
    <source>
        <dbReference type="ARBA" id="ARBA00022670"/>
    </source>
</evidence>
<evidence type="ECO:0000256" key="1">
    <source>
        <dbReference type="ARBA" id="ARBA00001947"/>
    </source>
</evidence>
<dbReference type="Gene3D" id="2.60.40.1730">
    <property type="entry name" value="tricorn interacting facor f3 domain"/>
    <property type="match status" value="1"/>
</dbReference>
<keyword evidence="6" id="KW-0479">Metal-binding</keyword>
<comment type="function">
    <text evidence="11">Aminopeptidase which catalyzes the hydrolysis of amino acid residues from the N-terminus of peptide or protein substrates.</text>
</comment>
<dbReference type="GO" id="GO:0008270">
    <property type="term" value="F:zinc ion binding"/>
    <property type="evidence" value="ECO:0007669"/>
    <property type="project" value="InterPro"/>
</dbReference>
<organism evidence="14 15">
    <name type="scientific">Leptobrachium leishanense</name>
    <name type="common">Leishan spiny toad</name>
    <dbReference type="NCBI Taxonomy" id="445787"/>
    <lineage>
        <taxon>Eukaryota</taxon>
        <taxon>Metazoa</taxon>
        <taxon>Chordata</taxon>
        <taxon>Craniata</taxon>
        <taxon>Vertebrata</taxon>
        <taxon>Euteleostomi</taxon>
        <taxon>Amphibia</taxon>
        <taxon>Batrachia</taxon>
        <taxon>Anura</taxon>
        <taxon>Pelobatoidea</taxon>
        <taxon>Megophryidae</taxon>
        <taxon>Leptobrachium</taxon>
    </lineage>
</organism>
<evidence type="ECO:0000256" key="11">
    <source>
        <dbReference type="ARBA" id="ARBA00060332"/>
    </source>
</evidence>
<dbReference type="SUPFAM" id="SSF48371">
    <property type="entry name" value="ARM repeat"/>
    <property type="match status" value="1"/>
</dbReference>
<dbReference type="InterPro" id="IPR033577">
    <property type="entry name" value="AOPep"/>
</dbReference>
<dbReference type="InterPro" id="IPR042097">
    <property type="entry name" value="Aminopeptidase_N-like_N_sf"/>
</dbReference>
<keyword evidence="7" id="KW-0378">Hydrolase</keyword>
<dbReference type="InterPro" id="IPR016024">
    <property type="entry name" value="ARM-type_fold"/>
</dbReference>
<dbReference type="Gene3D" id="1.10.390.10">
    <property type="entry name" value="Neutral Protease Domain 2"/>
    <property type="match status" value="1"/>
</dbReference>
<dbReference type="GO" id="GO:0070006">
    <property type="term" value="F:metalloaminopeptidase activity"/>
    <property type="evidence" value="ECO:0007669"/>
    <property type="project" value="InterPro"/>
</dbReference>
<evidence type="ECO:0000256" key="10">
    <source>
        <dbReference type="ARBA" id="ARBA00023242"/>
    </source>
</evidence>
<dbReference type="InterPro" id="IPR027268">
    <property type="entry name" value="Peptidase_M4/M1_CTD_sf"/>
</dbReference>
<evidence type="ECO:0000313" key="14">
    <source>
        <dbReference type="Ensembl" id="ENSLLEP00000003595.1"/>
    </source>
</evidence>
<dbReference type="GO" id="GO:0005730">
    <property type="term" value="C:nucleolus"/>
    <property type="evidence" value="ECO:0007669"/>
    <property type="project" value="UniProtKB-SubCell"/>
</dbReference>
<evidence type="ECO:0000256" key="6">
    <source>
        <dbReference type="ARBA" id="ARBA00022723"/>
    </source>
</evidence>
<dbReference type="Pfam" id="PF09127">
    <property type="entry name" value="Leuk-A4-hydro_C"/>
    <property type="match status" value="1"/>
</dbReference>
<evidence type="ECO:0000256" key="2">
    <source>
        <dbReference type="ARBA" id="ARBA00004604"/>
    </source>
</evidence>
<evidence type="ECO:0000256" key="3">
    <source>
        <dbReference type="ARBA" id="ARBA00010136"/>
    </source>
</evidence>
<dbReference type="SMART" id="SM01263">
    <property type="entry name" value="Leuk-A4-hydro_C"/>
    <property type="match status" value="1"/>
</dbReference>
<keyword evidence="9" id="KW-0482">Metalloprotease</keyword>
<keyword evidence="15" id="KW-1185">Reference proteome</keyword>
<evidence type="ECO:0000259" key="13">
    <source>
        <dbReference type="SMART" id="SM01263"/>
    </source>
</evidence>
<dbReference type="AlphaFoldDB" id="A0A8C5P7H3"/>
<dbReference type="PANTHER" id="PTHR46627:SF1">
    <property type="entry name" value="AMINOPEPTIDASE O"/>
    <property type="match status" value="1"/>
</dbReference>
<dbReference type="GeneTree" id="ENSGT00940000155211"/>
<dbReference type="Gene3D" id="1.25.40.320">
    <property type="entry name" value="Peptidase M1, leukotriene A4 hydrolase/aminopeptidase C-terminal domain"/>
    <property type="match status" value="1"/>
</dbReference>
<keyword evidence="4" id="KW-0031">Aminopeptidase</keyword>
<gene>
    <name evidence="14" type="primary">AOPEP</name>
</gene>
<comment type="subcellular location">
    <subcellularLocation>
        <location evidence="2">Nucleus</location>
        <location evidence="2">Nucleolus</location>
    </subcellularLocation>
</comment>
<evidence type="ECO:0000256" key="7">
    <source>
        <dbReference type="ARBA" id="ARBA00022801"/>
    </source>
</evidence>
<dbReference type="FunFam" id="2.60.40.1730:FF:000008">
    <property type="entry name" value="aminopeptidase O isoform X1"/>
    <property type="match status" value="1"/>
</dbReference>
<reference evidence="14" key="2">
    <citation type="submission" date="2025-09" db="UniProtKB">
        <authorList>
            <consortium name="Ensembl"/>
        </authorList>
    </citation>
    <scope>IDENTIFICATION</scope>
</reference>
<keyword evidence="5" id="KW-0645">Protease</keyword>
<keyword evidence="8" id="KW-0862">Zinc</keyword>
<dbReference type="GO" id="GO:0006508">
    <property type="term" value="P:proteolysis"/>
    <property type="evidence" value="ECO:0007669"/>
    <property type="project" value="UniProtKB-KW"/>
</dbReference>
<dbReference type="SUPFAM" id="SSF55486">
    <property type="entry name" value="Metalloproteases ('zincins'), catalytic domain"/>
    <property type="match status" value="1"/>
</dbReference>
<dbReference type="Gene3D" id="3.30.2010.30">
    <property type="match status" value="1"/>
</dbReference>
<comment type="cofactor">
    <cofactor evidence="1">
        <name>Zn(2+)</name>
        <dbReference type="ChEBI" id="CHEBI:29105"/>
    </cofactor>
</comment>
<protein>
    <recommendedName>
        <fullName evidence="12">Aminopeptidase O</fullName>
    </recommendedName>
</protein>